<organism evidence="3 4">
    <name type="scientific">Labrys wisconsinensis</name>
    <dbReference type="NCBI Taxonomy" id="425677"/>
    <lineage>
        <taxon>Bacteria</taxon>
        <taxon>Pseudomonadati</taxon>
        <taxon>Pseudomonadota</taxon>
        <taxon>Alphaproteobacteria</taxon>
        <taxon>Hyphomicrobiales</taxon>
        <taxon>Xanthobacteraceae</taxon>
        <taxon>Labrys</taxon>
    </lineage>
</organism>
<sequence>MPKSVAVVTGASQGIGRATAIRLARDFSALVLVARNRASLDETREAVQAAGAQALVVDADLARPEAAQAVVDQALAAFGRIDALLAIAGAVPQIDLFEMTDAQWDEGLALKLHGARRLTIAAWPALKASKGAVVLMSGNSALFPKAPYAAVGTINAAIVALAKAFSDRGITDGVQVNSVLPGPVMTGRRRSYLQHWAPLHAMTVEEATDRFPREAGIARYGEPEEIAELMAFLVSPGARWMTGSALRMDGGEVKSV</sequence>
<dbReference type="Gene3D" id="3.40.50.720">
    <property type="entry name" value="NAD(P)-binding Rossmann-like Domain"/>
    <property type="match status" value="1"/>
</dbReference>
<dbReference type="RefSeq" id="WP_307269910.1">
    <property type="nucleotide sequence ID" value="NZ_JAUSVX010000002.1"/>
</dbReference>
<dbReference type="InterPro" id="IPR036291">
    <property type="entry name" value="NAD(P)-bd_dom_sf"/>
</dbReference>
<dbReference type="InterPro" id="IPR002347">
    <property type="entry name" value="SDR_fam"/>
</dbReference>
<dbReference type="InterPro" id="IPR050259">
    <property type="entry name" value="SDR"/>
</dbReference>
<dbReference type="SMART" id="SM00822">
    <property type="entry name" value="PKS_KR"/>
    <property type="match status" value="1"/>
</dbReference>
<dbReference type="InterPro" id="IPR057326">
    <property type="entry name" value="KR_dom"/>
</dbReference>
<gene>
    <name evidence="3" type="ORF">QO011_001550</name>
</gene>
<reference evidence="3 4" key="1">
    <citation type="submission" date="2023-07" db="EMBL/GenBank/DDBJ databases">
        <title>Genomic Encyclopedia of Type Strains, Phase IV (KMG-IV): sequencing the most valuable type-strain genomes for metagenomic binning, comparative biology and taxonomic classification.</title>
        <authorList>
            <person name="Goeker M."/>
        </authorList>
    </citation>
    <scope>NUCLEOTIDE SEQUENCE [LARGE SCALE GENOMIC DNA]</scope>
    <source>
        <strain evidence="3 4">DSM 19619</strain>
    </source>
</reference>
<dbReference type="EMBL" id="JAUSVX010000002">
    <property type="protein sequence ID" value="MDQ0468550.1"/>
    <property type="molecule type" value="Genomic_DNA"/>
</dbReference>
<dbReference type="PANTHER" id="PTHR42879:SF6">
    <property type="entry name" value="NADPH-DEPENDENT REDUCTASE BACG"/>
    <property type="match status" value="1"/>
</dbReference>
<dbReference type="Pfam" id="PF13561">
    <property type="entry name" value="adh_short_C2"/>
    <property type="match status" value="1"/>
</dbReference>
<keyword evidence="4" id="KW-1185">Reference proteome</keyword>
<dbReference type="PRINTS" id="PR00081">
    <property type="entry name" value="GDHRDH"/>
</dbReference>
<evidence type="ECO:0000313" key="4">
    <source>
        <dbReference type="Proteomes" id="UP001242480"/>
    </source>
</evidence>
<evidence type="ECO:0000256" key="1">
    <source>
        <dbReference type="ARBA" id="ARBA00006484"/>
    </source>
</evidence>
<feature type="domain" description="Ketoreductase" evidence="2">
    <location>
        <begin position="4"/>
        <end position="188"/>
    </location>
</feature>
<evidence type="ECO:0000313" key="3">
    <source>
        <dbReference type="EMBL" id="MDQ0468550.1"/>
    </source>
</evidence>
<comment type="caution">
    <text evidence="3">The sequence shown here is derived from an EMBL/GenBank/DDBJ whole genome shotgun (WGS) entry which is preliminary data.</text>
</comment>
<protein>
    <submittedName>
        <fullName evidence="3">NAD(P)-dependent dehydrogenase (Short-subunit alcohol dehydrogenase family)</fullName>
    </submittedName>
</protein>
<name>A0ABU0J2Q8_9HYPH</name>
<accession>A0ABU0J2Q8</accession>
<comment type="similarity">
    <text evidence="1">Belongs to the short-chain dehydrogenases/reductases (SDR) family.</text>
</comment>
<proteinExistence type="inferred from homology"/>
<dbReference type="PANTHER" id="PTHR42879">
    <property type="entry name" value="3-OXOACYL-(ACYL-CARRIER-PROTEIN) REDUCTASE"/>
    <property type="match status" value="1"/>
</dbReference>
<evidence type="ECO:0000259" key="2">
    <source>
        <dbReference type="SMART" id="SM00822"/>
    </source>
</evidence>
<dbReference type="Proteomes" id="UP001242480">
    <property type="component" value="Unassembled WGS sequence"/>
</dbReference>
<dbReference type="SUPFAM" id="SSF51735">
    <property type="entry name" value="NAD(P)-binding Rossmann-fold domains"/>
    <property type="match status" value="1"/>
</dbReference>